<organism evidence="2 3">
    <name type="scientific">Ajellomyces capsulatus (strain H143)</name>
    <name type="common">Darling's disease fungus</name>
    <name type="synonym">Histoplasma capsulatum</name>
    <dbReference type="NCBI Taxonomy" id="544712"/>
    <lineage>
        <taxon>Eukaryota</taxon>
        <taxon>Fungi</taxon>
        <taxon>Dikarya</taxon>
        <taxon>Ascomycota</taxon>
        <taxon>Pezizomycotina</taxon>
        <taxon>Eurotiomycetes</taxon>
        <taxon>Eurotiomycetidae</taxon>
        <taxon>Onygenales</taxon>
        <taxon>Ajellomycetaceae</taxon>
        <taxon>Histoplasma</taxon>
    </lineage>
</organism>
<feature type="region of interest" description="Disordered" evidence="1">
    <location>
        <begin position="41"/>
        <end position="69"/>
    </location>
</feature>
<name>C6H391_AJECH</name>
<reference evidence="3" key="1">
    <citation type="submission" date="2009-05" db="EMBL/GenBank/DDBJ databases">
        <title>The genome sequence of Ajellomyces capsulatus strain H143.</title>
        <authorList>
            <person name="Champion M."/>
            <person name="Cuomo C.A."/>
            <person name="Ma L.-J."/>
            <person name="Henn M.R."/>
            <person name="Sil A."/>
            <person name="Goldman B."/>
            <person name="Young S.K."/>
            <person name="Kodira C.D."/>
            <person name="Zeng Q."/>
            <person name="Koehrsen M."/>
            <person name="Alvarado L."/>
            <person name="Berlin A.M."/>
            <person name="Borenstein D."/>
            <person name="Chen Z."/>
            <person name="Engels R."/>
            <person name="Freedman E."/>
            <person name="Gellesch M."/>
            <person name="Goldberg J."/>
            <person name="Griggs A."/>
            <person name="Gujja S."/>
            <person name="Heiman D.I."/>
            <person name="Hepburn T.A."/>
            <person name="Howarth C."/>
            <person name="Jen D."/>
            <person name="Larson L."/>
            <person name="Lewis B."/>
            <person name="Mehta T."/>
            <person name="Park D."/>
            <person name="Pearson M."/>
            <person name="Roberts A."/>
            <person name="Saif S."/>
            <person name="Shea T.D."/>
            <person name="Shenoy N."/>
            <person name="Sisk P."/>
            <person name="Stolte C."/>
            <person name="Sykes S."/>
            <person name="Walk T."/>
            <person name="White J."/>
            <person name="Yandava C."/>
            <person name="Klein B."/>
            <person name="McEwen J.G."/>
            <person name="Puccia R."/>
            <person name="Goldman G.H."/>
            <person name="Felipe M.S."/>
            <person name="Nino-Vega G."/>
            <person name="San-Blas G."/>
            <person name="Taylor J.W."/>
            <person name="Mendoza L."/>
            <person name="Galagan J.E."/>
            <person name="Nusbaum C."/>
            <person name="Birren B.W."/>
        </authorList>
    </citation>
    <scope>NUCLEOTIDE SEQUENCE [LARGE SCALE GENOMIC DNA]</scope>
    <source>
        <strain evidence="3">H143</strain>
    </source>
</reference>
<dbReference type="SUPFAM" id="SSF46689">
    <property type="entry name" value="Homeodomain-like"/>
    <property type="match status" value="1"/>
</dbReference>
<dbReference type="Pfam" id="PF13921">
    <property type="entry name" value="Myb_DNA-bind_6"/>
    <property type="match status" value="1"/>
</dbReference>
<dbReference type="HOGENOM" id="CLU_1038162_0_0_1"/>
<evidence type="ECO:0000256" key="1">
    <source>
        <dbReference type="SAM" id="MobiDB-lite"/>
    </source>
</evidence>
<protein>
    <recommendedName>
        <fullName evidence="4">Myb-like domain-containing protein</fullName>
    </recommendedName>
</protein>
<dbReference type="STRING" id="544712.C6H391"/>
<dbReference type="VEuPathDB" id="FungiDB:HCDG_01173"/>
<dbReference type="EMBL" id="GG692419">
    <property type="protein sequence ID" value="EER45594.1"/>
    <property type="molecule type" value="Genomic_DNA"/>
</dbReference>
<dbReference type="InterPro" id="IPR001005">
    <property type="entry name" value="SANT/Myb"/>
</dbReference>
<gene>
    <name evidence="2" type="ORF">HCDG_01173</name>
</gene>
<proteinExistence type="predicted"/>
<feature type="region of interest" description="Disordered" evidence="1">
    <location>
        <begin position="105"/>
        <end position="163"/>
    </location>
</feature>
<dbReference type="Proteomes" id="UP000002624">
    <property type="component" value="Unassembled WGS sequence"/>
</dbReference>
<evidence type="ECO:0008006" key="4">
    <source>
        <dbReference type="Google" id="ProtNLM"/>
    </source>
</evidence>
<feature type="region of interest" description="Disordered" evidence="1">
    <location>
        <begin position="236"/>
        <end position="268"/>
    </location>
</feature>
<dbReference type="CDD" id="cd00167">
    <property type="entry name" value="SANT"/>
    <property type="match status" value="1"/>
</dbReference>
<feature type="compositionally biased region" description="Polar residues" evidence="1">
    <location>
        <begin position="137"/>
        <end position="146"/>
    </location>
</feature>
<accession>C6H391</accession>
<dbReference type="AlphaFoldDB" id="C6H391"/>
<feature type="compositionally biased region" description="Low complexity" evidence="1">
    <location>
        <begin position="41"/>
        <end position="55"/>
    </location>
</feature>
<dbReference type="InterPro" id="IPR009057">
    <property type="entry name" value="Homeodomain-like_sf"/>
</dbReference>
<evidence type="ECO:0000313" key="2">
    <source>
        <dbReference type="EMBL" id="EER45594.1"/>
    </source>
</evidence>
<dbReference type="OMA" id="SAHCENQ"/>
<evidence type="ECO:0000313" key="3">
    <source>
        <dbReference type="Proteomes" id="UP000002624"/>
    </source>
</evidence>
<sequence length="268" mass="30073">MNVSLDNITFYSQPPPGKPPPCTFPVSCWKPYETPLASRALSRALPPRAPSPRTTITLPSNARPDVSPRFRAPARQWKTPQPQSMNNTQTLQCGQHVYFMSFLPEEPHQPSMPSTFEGQEEHSRSRDSSVSAHCENQIGNQHSQQPSRKESRAGKSTRRVQALSEDNQRLIELKEEQSLPWKQIAEYFPGRSVGSLQVRYCTRLKGRKAGNSGRSGQSFNVTRESSYRGASCEAVQAVGGKHKDTEGVARQRYGPPPRRQIVDRYSPV</sequence>